<keyword evidence="3" id="KW-0862">Zinc</keyword>
<evidence type="ECO:0000256" key="6">
    <source>
        <dbReference type="RuleBase" id="RU004175"/>
    </source>
</evidence>
<evidence type="ECO:0000256" key="2">
    <source>
        <dbReference type="ARBA" id="ARBA00022723"/>
    </source>
</evidence>
<dbReference type="PIRSF" id="PIRSF000099">
    <property type="entry name" value="Histidinol_dh"/>
    <property type="match status" value="1"/>
</dbReference>
<dbReference type="SUPFAM" id="SSF53720">
    <property type="entry name" value="ALDH-like"/>
    <property type="match status" value="1"/>
</dbReference>
<gene>
    <name evidence="8" type="primary">hisD</name>
    <name evidence="8" type="ORF">NQX30_05160</name>
</gene>
<dbReference type="InterPro" id="IPR016161">
    <property type="entry name" value="Ald_DH/histidinol_DH"/>
</dbReference>
<keyword evidence="2" id="KW-0479">Metal-binding</keyword>
<dbReference type="GO" id="GO:0004399">
    <property type="term" value="F:histidinol dehydrogenase activity"/>
    <property type="evidence" value="ECO:0007669"/>
    <property type="project" value="UniProtKB-EC"/>
</dbReference>
<evidence type="ECO:0000256" key="1">
    <source>
        <dbReference type="ARBA" id="ARBA00001947"/>
    </source>
</evidence>
<dbReference type="InterPro" id="IPR001692">
    <property type="entry name" value="Histidinol_DH_CS"/>
</dbReference>
<dbReference type="Proteomes" id="UP001168167">
    <property type="component" value="Unassembled WGS sequence"/>
</dbReference>
<keyword evidence="9" id="KW-1185">Reference proteome</keyword>
<comment type="caution">
    <text evidence="8">The sequence shown here is derived from an EMBL/GenBank/DDBJ whole genome shotgun (WGS) entry which is preliminary data.</text>
</comment>
<organism evidence="8 9">
    <name type="scientific">Candidatus Doriopsillibacter californiensis</name>
    <dbReference type="NCBI Taxonomy" id="2970740"/>
    <lineage>
        <taxon>Bacteria</taxon>
        <taxon>Pseudomonadati</taxon>
        <taxon>Pseudomonadota</taxon>
        <taxon>Gammaproteobacteria</taxon>
        <taxon>Candidatus Tethybacterales</taxon>
        <taxon>Candidatus Persebacteraceae</taxon>
        <taxon>Candidatus Doriopsillibacter</taxon>
    </lineage>
</organism>
<dbReference type="PRINTS" id="PR00083">
    <property type="entry name" value="HOLDHDRGNASE"/>
</dbReference>
<dbReference type="InterPro" id="IPR012131">
    <property type="entry name" value="Hstdl_DH"/>
</dbReference>
<evidence type="ECO:0000256" key="5">
    <source>
        <dbReference type="PIRNR" id="PIRNR000099"/>
    </source>
</evidence>
<dbReference type="EMBL" id="JANQAO010000003">
    <property type="protein sequence ID" value="MDM5147755.1"/>
    <property type="molecule type" value="Genomic_DNA"/>
</dbReference>
<reference evidence="8" key="2">
    <citation type="journal article" date="2023" name="Microbiome">
        <title>Synthase-selected sorting approach identifies a beta-lactone synthase in a nudibranch symbiotic bacterium.</title>
        <authorList>
            <person name="Dzunkova M."/>
            <person name="La Clair J.J."/>
            <person name="Tyml T."/>
            <person name="Doud D."/>
            <person name="Schulz F."/>
            <person name="Piquer-Esteban S."/>
            <person name="Porcel Sanchis D."/>
            <person name="Osborn A."/>
            <person name="Robinson D."/>
            <person name="Louie K.B."/>
            <person name="Bowen B.P."/>
            <person name="Bowers R.M."/>
            <person name="Lee J."/>
            <person name="Arnau V."/>
            <person name="Diaz-Villanueva W."/>
            <person name="Stepanauskas R."/>
            <person name="Gosliner T."/>
            <person name="Date S.V."/>
            <person name="Northen T.R."/>
            <person name="Cheng J.F."/>
            <person name="Burkart M.D."/>
            <person name="Woyke T."/>
        </authorList>
    </citation>
    <scope>NUCLEOTIDE SEQUENCE</scope>
    <source>
        <strain evidence="8">Df01</strain>
    </source>
</reference>
<keyword evidence="4 5" id="KW-0560">Oxidoreductase</keyword>
<evidence type="ECO:0000256" key="7">
    <source>
        <dbReference type="SAM" id="MobiDB-lite"/>
    </source>
</evidence>
<name>A0ABT7QM25_9GAMM</name>
<accession>A0ABT7QM25</accession>
<feature type="region of interest" description="Disordered" evidence="7">
    <location>
        <begin position="1"/>
        <end position="21"/>
    </location>
</feature>
<dbReference type="InterPro" id="IPR022695">
    <property type="entry name" value="Histidinol_DH_monofunct"/>
</dbReference>
<comment type="cofactor">
    <cofactor evidence="1">
        <name>Zn(2+)</name>
        <dbReference type="ChEBI" id="CHEBI:29105"/>
    </cofactor>
</comment>
<dbReference type="EC" id="1.1.1.23" evidence="8"/>
<evidence type="ECO:0000313" key="9">
    <source>
        <dbReference type="Proteomes" id="UP001168167"/>
    </source>
</evidence>
<dbReference type="Gene3D" id="3.40.50.1980">
    <property type="entry name" value="Nitrogenase molybdenum iron protein domain"/>
    <property type="match status" value="2"/>
</dbReference>
<sequence>MSIEFLKKAPKSASSGESDVRDKVRAMLDDIESGGEEAARRYTSNFDGWDGDILVSPEARAAAAKRVPQSIRNDIAFAREQVCTFARAQKSWLPNAQTELHPGVTAGHRHVPVQTAGCYVPGGRYAHVASAIMSVGTAKEAGVKNIIACSPPSNAHGGMHPAILYTLDLCGADHILNLGGVQGIAAMAFGLFSGHSADVLAGPGNQYVAEAKRLLYGFTGIDMFAGPTEILVIADDTADAEIVACDLVGQAEHGPNSPAWLISLSSSLANKVMQLVPQMIEALPEPNRSHAMQSWQEYGEVAVADSQEDAAVLSDRYAAEHLEVHCANLDWWQSRLINYGSLFLGEETTVAYGDKVSGPNHILPTKGAGRYTGGLSVAKFMKTVTWQRMTREANRDIGAATARISRLEGMEGHARTADLRLAKWFPDEKFILQSENLSDNS</sequence>
<dbReference type="PROSITE" id="PS00611">
    <property type="entry name" value="HISOL_DEHYDROGENASE"/>
    <property type="match status" value="1"/>
</dbReference>
<evidence type="ECO:0000313" key="8">
    <source>
        <dbReference type="EMBL" id="MDM5147755.1"/>
    </source>
</evidence>
<dbReference type="PANTHER" id="PTHR21256">
    <property type="entry name" value="HISTIDINOL DEHYDROGENASE HDH"/>
    <property type="match status" value="1"/>
</dbReference>
<evidence type="ECO:0000256" key="3">
    <source>
        <dbReference type="ARBA" id="ARBA00022833"/>
    </source>
</evidence>
<reference evidence="8" key="1">
    <citation type="submission" date="2022-08" db="EMBL/GenBank/DDBJ databases">
        <authorList>
            <person name="Dzunkova M."/>
            <person name="La Clair J."/>
            <person name="Tyml T."/>
            <person name="Doud D."/>
            <person name="Schulz F."/>
            <person name="Piquer S."/>
            <person name="Porcel Sanchis D."/>
            <person name="Osborn A."/>
            <person name="Robinson D."/>
            <person name="Louie K.B."/>
            <person name="Bowen B.P."/>
            <person name="Bowers R."/>
            <person name="Lee J."/>
            <person name="Arnau Llombart V."/>
            <person name="Diaz Villanueva W."/>
            <person name="Gosliner T."/>
            <person name="Northen T."/>
            <person name="Cheng J.-F."/>
            <person name="Burkart M.D."/>
            <person name="Woyke T."/>
        </authorList>
    </citation>
    <scope>NUCLEOTIDE SEQUENCE</scope>
    <source>
        <strain evidence="8">Df01</strain>
    </source>
</reference>
<proteinExistence type="inferred from homology"/>
<dbReference type="PANTHER" id="PTHR21256:SF14">
    <property type="entry name" value="HISTIDINOL DEHYDROGENASE"/>
    <property type="match status" value="1"/>
</dbReference>
<dbReference type="Pfam" id="PF00815">
    <property type="entry name" value="Histidinol_dh"/>
    <property type="match status" value="1"/>
</dbReference>
<comment type="similarity">
    <text evidence="5 6">Belongs to the histidinol dehydrogenase family.</text>
</comment>
<dbReference type="Gene3D" id="1.20.5.1300">
    <property type="match status" value="1"/>
</dbReference>
<protein>
    <submittedName>
        <fullName evidence="8">Histidinol dehydrogenase</fullName>
        <ecNumber evidence="8">1.1.1.23</ecNumber>
    </submittedName>
</protein>
<dbReference type="CDD" id="cd06572">
    <property type="entry name" value="Histidinol_dh"/>
    <property type="match status" value="1"/>
</dbReference>
<dbReference type="NCBIfam" id="TIGR00069">
    <property type="entry name" value="hisD"/>
    <property type="match status" value="1"/>
</dbReference>
<evidence type="ECO:0000256" key="4">
    <source>
        <dbReference type="ARBA" id="ARBA00023002"/>
    </source>
</evidence>